<feature type="signal peptide" evidence="1">
    <location>
        <begin position="1"/>
        <end position="18"/>
    </location>
</feature>
<reference evidence="2 3" key="1">
    <citation type="submission" date="2018-10" db="EMBL/GenBank/DDBJ databases">
        <title>Anaerotruncus faecis sp. nov., isolated from human feces.</title>
        <authorList>
            <person name="Wang Y.-J."/>
        </authorList>
    </citation>
    <scope>NUCLEOTIDE SEQUENCE [LARGE SCALE GENOMIC DNA]</scope>
    <source>
        <strain evidence="2 3">22A2-44</strain>
    </source>
</reference>
<sequence>MKRILAVLLASLAVLALAACGKQADSGKQPAAADVVAAVAGGLDLKDQMVTADETVFYSLYSSLDKEKVADASMYMSGTRSTAEEVTVIKAKDAADVQHIKDAINVRIEDQKFSYEDYKPEEMTKIGGALVLTHGNYVLLVMADDTSSVEKTFEAQF</sequence>
<dbReference type="Proteomes" id="UP000276301">
    <property type="component" value="Unassembled WGS sequence"/>
</dbReference>
<dbReference type="PROSITE" id="PS51257">
    <property type="entry name" value="PROKAR_LIPOPROTEIN"/>
    <property type="match status" value="1"/>
</dbReference>
<dbReference type="InterPro" id="IPR025648">
    <property type="entry name" value="DUF4358"/>
</dbReference>
<organism evidence="2 3">
    <name type="scientific">Anaerotruncus massiliensis</name>
    <name type="common">ex Liu et al. 2021</name>
    <dbReference type="NCBI Taxonomy" id="2321404"/>
    <lineage>
        <taxon>Bacteria</taxon>
        <taxon>Bacillati</taxon>
        <taxon>Bacillota</taxon>
        <taxon>Clostridia</taxon>
        <taxon>Eubacteriales</taxon>
        <taxon>Oscillospiraceae</taxon>
        <taxon>Anaerotruncus</taxon>
    </lineage>
</organism>
<proteinExistence type="predicted"/>
<evidence type="ECO:0000313" key="3">
    <source>
        <dbReference type="Proteomes" id="UP000276301"/>
    </source>
</evidence>
<protein>
    <submittedName>
        <fullName evidence="2">DUF4358 domain-containing protein</fullName>
    </submittedName>
</protein>
<feature type="chain" id="PRO_5038939661" evidence="1">
    <location>
        <begin position="19"/>
        <end position="157"/>
    </location>
</feature>
<dbReference type="RefSeq" id="WP_121586165.1">
    <property type="nucleotide sequence ID" value="NZ_RCHT01000003.1"/>
</dbReference>
<evidence type="ECO:0000313" key="2">
    <source>
        <dbReference type="EMBL" id="RLL13534.1"/>
    </source>
</evidence>
<dbReference type="EMBL" id="RCHT01000003">
    <property type="protein sequence ID" value="RLL13534.1"/>
    <property type="molecule type" value="Genomic_DNA"/>
</dbReference>
<name>A0A498CNP3_9FIRM</name>
<keyword evidence="1" id="KW-0732">Signal</keyword>
<gene>
    <name evidence="2" type="ORF">D4A47_03430</name>
</gene>
<dbReference type="Pfam" id="PF14270">
    <property type="entry name" value="DUF4358"/>
    <property type="match status" value="1"/>
</dbReference>
<dbReference type="AlphaFoldDB" id="A0A498CNP3"/>
<accession>A0A498CNP3</accession>
<comment type="caution">
    <text evidence="2">The sequence shown here is derived from an EMBL/GenBank/DDBJ whole genome shotgun (WGS) entry which is preliminary data.</text>
</comment>
<keyword evidence="3" id="KW-1185">Reference proteome</keyword>
<evidence type="ECO:0000256" key="1">
    <source>
        <dbReference type="SAM" id="SignalP"/>
    </source>
</evidence>